<dbReference type="EC" id="2.3.1.-" evidence="10"/>
<dbReference type="GO" id="GO:0034626">
    <property type="term" value="P:fatty acid elongation, polyunsaturated fatty acid"/>
    <property type="evidence" value="ECO:0007669"/>
    <property type="project" value="TreeGrafter"/>
</dbReference>
<dbReference type="GO" id="GO:0034625">
    <property type="term" value="P:fatty acid elongation, monounsaturated fatty acid"/>
    <property type="evidence" value="ECO:0007669"/>
    <property type="project" value="TreeGrafter"/>
</dbReference>
<dbReference type="InterPro" id="IPR002076">
    <property type="entry name" value="ELO_fam"/>
</dbReference>
<evidence type="ECO:0000313" key="12">
    <source>
        <dbReference type="Proteomes" id="UP000095038"/>
    </source>
</evidence>
<dbReference type="GO" id="GO:0042761">
    <property type="term" value="P:very long-chain fatty acid biosynthetic process"/>
    <property type="evidence" value="ECO:0007669"/>
    <property type="project" value="TreeGrafter"/>
</dbReference>
<dbReference type="PANTHER" id="PTHR11157">
    <property type="entry name" value="FATTY ACID ACYL TRANSFERASE-RELATED"/>
    <property type="match status" value="1"/>
</dbReference>
<evidence type="ECO:0000256" key="5">
    <source>
        <dbReference type="ARBA" id="ARBA00022832"/>
    </source>
</evidence>
<name>A0A1D2VQY9_9ASCO</name>
<proteinExistence type="inferred from homology"/>
<accession>A0A1D2VQY9</accession>
<evidence type="ECO:0000256" key="1">
    <source>
        <dbReference type="ARBA" id="ARBA00004141"/>
    </source>
</evidence>
<organism evidence="11 12">
    <name type="scientific">Ascoidea rubescens DSM 1968</name>
    <dbReference type="NCBI Taxonomy" id="1344418"/>
    <lineage>
        <taxon>Eukaryota</taxon>
        <taxon>Fungi</taxon>
        <taxon>Dikarya</taxon>
        <taxon>Ascomycota</taxon>
        <taxon>Saccharomycotina</taxon>
        <taxon>Saccharomycetes</taxon>
        <taxon>Ascoideaceae</taxon>
        <taxon>Ascoidea</taxon>
    </lineage>
</organism>
<keyword evidence="2 10" id="KW-0444">Lipid biosynthesis</keyword>
<evidence type="ECO:0000256" key="7">
    <source>
        <dbReference type="ARBA" id="ARBA00023098"/>
    </source>
</evidence>
<feature type="transmembrane region" description="Helical" evidence="10">
    <location>
        <begin position="325"/>
        <end position="347"/>
    </location>
</feature>
<dbReference type="PANTHER" id="PTHR11157:SF169">
    <property type="entry name" value="ELONGATION OF FATTY ACIDS PROTEIN"/>
    <property type="match status" value="1"/>
</dbReference>
<evidence type="ECO:0000256" key="3">
    <source>
        <dbReference type="ARBA" id="ARBA00022679"/>
    </source>
</evidence>
<dbReference type="GeneID" id="30966059"/>
<dbReference type="InParanoid" id="A0A1D2VQY9"/>
<dbReference type="AlphaFoldDB" id="A0A1D2VQY9"/>
<dbReference type="OrthoDB" id="10259681at2759"/>
<feature type="transmembrane region" description="Helical" evidence="10">
    <location>
        <begin position="247"/>
        <end position="267"/>
    </location>
</feature>
<dbReference type="STRING" id="1344418.A0A1D2VQY9"/>
<sequence length="359" mass="41728">MSAIDQNNISYISNYMSFVKPPSSIWKWPRAEPVPSPPYPLNINSATVSIYEFFLNSKTPISIALLYFTTVHLINNYIRKRQIKNALANNIKFDVNDPKSVKKLPPVAFSFAKTAFFKKFILLHNIFLCLYSVWSFYSMLNVINFSKDNLYSILTDYYNKINNGASNETKPNLFWNAICDLDHGIWNINSKGLNYYAFWFYLSKYYEILDTAIILLKGRPSSLLQSYHHSGAMLSMWAGVRYASPPIWIFVVFNSFIHSIMYFYYTLSILKIKIPKILKASLTSLQICQFVFGGSLAFLHLFVTYRDSNDDFKNFKFCINSGGQAMALWINIFYLFPLTLLFGAFWIESYLNRKSKQLK</sequence>
<reference evidence="12" key="1">
    <citation type="submission" date="2016-05" db="EMBL/GenBank/DDBJ databases">
        <title>Comparative genomics of biotechnologically important yeasts.</title>
        <authorList>
            <consortium name="DOE Joint Genome Institute"/>
            <person name="Riley R."/>
            <person name="Haridas S."/>
            <person name="Wolfe K.H."/>
            <person name="Lopes M.R."/>
            <person name="Hittinger C.T."/>
            <person name="Goker M."/>
            <person name="Salamov A."/>
            <person name="Wisecaver J."/>
            <person name="Long T.M."/>
            <person name="Aerts A.L."/>
            <person name="Barry K."/>
            <person name="Choi C."/>
            <person name="Clum A."/>
            <person name="Coughlan A.Y."/>
            <person name="Deshpande S."/>
            <person name="Douglass A.P."/>
            <person name="Hanson S.J."/>
            <person name="Klenk H.-P."/>
            <person name="Labutti K."/>
            <person name="Lapidus A."/>
            <person name="Lindquist E."/>
            <person name="Lipzen A."/>
            <person name="Meier-Kolthoff J.P."/>
            <person name="Ohm R.A."/>
            <person name="Otillar R.P."/>
            <person name="Pangilinan J."/>
            <person name="Peng Y."/>
            <person name="Rokas A."/>
            <person name="Rosa C.A."/>
            <person name="Scheuner C."/>
            <person name="Sibirny A.A."/>
            <person name="Slot J.C."/>
            <person name="Stielow J.B."/>
            <person name="Sun H."/>
            <person name="Kurtzman C.P."/>
            <person name="Blackwell M."/>
            <person name="Grigoriev I.V."/>
            <person name="Jeffries T.W."/>
        </authorList>
    </citation>
    <scope>NUCLEOTIDE SEQUENCE [LARGE SCALE GENOMIC DNA]</scope>
    <source>
        <strain evidence="12">DSM 1968</strain>
    </source>
</reference>
<feature type="transmembrane region" description="Helical" evidence="10">
    <location>
        <begin position="120"/>
        <end position="140"/>
    </location>
</feature>
<evidence type="ECO:0000256" key="9">
    <source>
        <dbReference type="ARBA" id="ARBA00023160"/>
    </source>
</evidence>
<dbReference type="Pfam" id="PF01151">
    <property type="entry name" value="ELO"/>
    <property type="match status" value="1"/>
</dbReference>
<evidence type="ECO:0000256" key="2">
    <source>
        <dbReference type="ARBA" id="ARBA00022516"/>
    </source>
</evidence>
<keyword evidence="8 10" id="KW-0472">Membrane</keyword>
<dbReference type="GO" id="GO:0019367">
    <property type="term" value="P:fatty acid elongation, saturated fatty acid"/>
    <property type="evidence" value="ECO:0007669"/>
    <property type="project" value="TreeGrafter"/>
</dbReference>
<feature type="transmembrane region" description="Helical" evidence="10">
    <location>
        <begin position="287"/>
        <end position="305"/>
    </location>
</feature>
<dbReference type="GO" id="GO:0030148">
    <property type="term" value="P:sphingolipid biosynthetic process"/>
    <property type="evidence" value="ECO:0007669"/>
    <property type="project" value="TreeGrafter"/>
</dbReference>
<keyword evidence="4 10" id="KW-0812">Transmembrane</keyword>
<dbReference type="Proteomes" id="UP000095038">
    <property type="component" value="Unassembled WGS sequence"/>
</dbReference>
<gene>
    <name evidence="11" type="ORF">ASCRUDRAFT_73749</name>
</gene>
<keyword evidence="7 10" id="KW-0443">Lipid metabolism</keyword>
<keyword evidence="5 10" id="KW-0276">Fatty acid metabolism</keyword>
<evidence type="ECO:0000256" key="4">
    <source>
        <dbReference type="ARBA" id="ARBA00022692"/>
    </source>
</evidence>
<comment type="catalytic activity">
    <reaction evidence="10">
        <text>an acyl-CoA + malonyl-CoA + H(+) = a 3-oxoacyl-CoA + CO2 + CoA</text>
        <dbReference type="Rhea" id="RHEA:50252"/>
        <dbReference type="ChEBI" id="CHEBI:15378"/>
        <dbReference type="ChEBI" id="CHEBI:16526"/>
        <dbReference type="ChEBI" id="CHEBI:57287"/>
        <dbReference type="ChEBI" id="CHEBI:57384"/>
        <dbReference type="ChEBI" id="CHEBI:58342"/>
        <dbReference type="ChEBI" id="CHEBI:90726"/>
    </reaction>
    <physiologicalReaction direction="left-to-right" evidence="10">
        <dbReference type="Rhea" id="RHEA:50253"/>
    </physiologicalReaction>
</comment>
<dbReference type="GO" id="GO:0005789">
    <property type="term" value="C:endoplasmic reticulum membrane"/>
    <property type="evidence" value="ECO:0007669"/>
    <property type="project" value="TreeGrafter"/>
</dbReference>
<comment type="similarity">
    <text evidence="10">Belongs to the ELO family.</text>
</comment>
<protein>
    <recommendedName>
        <fullName evidence="10">Elongation of fatty acids protein</fullName>
        <ecNumber evidence="10">2.3.1.-</ecNumber>
    </recommendedName>
</protein>
<keyword evidence="3 10" id="KW-0808">Transferase</keyword>
<evidence type="ECO:0000256" key="8">
    <source>
        <dbReference type="ARBA" id="ARBA00023136"/>
    </source>
</evidence>
<keyword evidence="9 10" id="KW-0275">Fatty acid biosynthesis</keyword>
<dbReference type="GO" id="GO:0009922">
    <property type="term" value="F:fatty acid elongase activity"/>
    <property type="evidence" value="ECO:0007669"/>
    <property type="project" value="InterPro"/>
</dbReference>
<dbReference type="RefSeq" id="XP_020050340.1">
    <property type="nucleotide sequence ID" value="XM_020192423.1"/>
</dbReference>
<evidence type="ECO:0000256" key="10">
    <source>
        <dbReference type="RuleBase" id="RU361115"/>
    </source>
</evidence>
<keyword evidence="12" id="KW-1185">Reference proteome</keyword>
<evidence type="ECO:0000313" key="11">
    <source>
        <dbReference type="EMBL" id="ODV64033.1"/>
    </source>
</evidence>
<dbReference type="EMBL" id="KV454475">
    <property type="protein sequence ID" value="ODV64033.1"/>
    <property type="molecule type" value="Genomic_DNA"/>
</dbReference>
<keyword evidence="6 10" id="KW-1133">Transmembrane helix</keyword>
<feature type="transmembrane region" description="Helical" evidence="10">
    <location>
        <begin position="61"/>
        <end position="78"/>
    </location>
</feature>
<evidence type="ECO:0000256" key="6">
    <source>
        <dbReference type="ARBA" id="ARBA00022989"/>
    </source>
</evidence>
<comment type="subcellular location">
    <subcellularLocation>
        <location evidence="1">Membrane</location>
        <topology evidence="1">Multi-pass membrane protein</topology>
    </subcellularLocation>
</comment>